<dbReference type="RefSeq" id="WP_142950937.1">
    <property type="nucleotide sequence ID" value="NZ_NUBY01000177.1"/>
</dbReference>
<gene>
    <name evidence="1" type="ORF">CN585_24870</name>
</gene>
<evidence type="ECO:0000313" key="2">
    <source>
        <dbReference type="Proteomes" id="UP000220841"/>
    </source>
</evidence>
<name>A0A2A8H8Y0_9BACI</name>
<evidence type="ECO:0000313" key="1">
    <source>
        <dbReference type="EMBL" id="PEP96972.1"/>
    </source>
</evidence>
<feature type="non-terminal residue" evidence="1">
    <location>
        <position position="93"/>
    </location>
</feature>
<accession>A0A2A8H8Y0</accession>
<dbReference type="Proteomes" id="UP000220841">
    <property type="component" value="Unassembled WGS sequence"/>
</dbReference>
<organism evidence="1 2">
    <name type="scientific">Bacillus toyonensis</name>
    <dbReference type="NCBI Taxonomy" id="155322"/>
    <lineage>
        <taxon>Bacteria</taxon>
        <taxon>Bacillati</taxon>
        <taxon>Bacillota</taxon>
        <taxon>Bacilli</taxon>
        <taxon>Bacillales</taxon>
        <taxon>Bacillaceae</taxon>
        <taxon>Bacillus</taxon>
        <taxon>Bacillus cereus group</taxon>
    </lineage>
</organism>
<proteinExistence type="predicted"/>
<reference evidence="1 2" key="1">
    <citation type="submission" date="2017-09" db="EMBL/GenBank/DDBJ databases">
        <title>Large-scale bioinformatics analysis of Bacillus genomes uncovers conserved roles of natural products in bacterial physiology.</title>
        <authorList>
            <consortium name="Agbiome Team Llc"/>
            <person name="Bleich R.M."/>
            <person name="Grubbs K.J."/>
            <person name="Santa Maria K.C."/>
            <person name="Allen S.E."/>
            <person name="Farag S."/>
            <person name="Shank E.A."/>
            <person name="Bowers A."/>
        </authorList>
    </citation>
    <scope>NUCLEOTIDE SEQUENCE [LARGE SCALE GENOMIC DNA]</scope>
    <source>
        <strain evidence="1 2">AFS021349</strain>
    </source>
</reference>
<protein>
    <submittedName>
        <fullName evidence="1">Uncharacterized protein</fullName>
    </submittedName>
</protein>
<dbReference type="AlphaFoldDB" id="A0A2A8H8Y0"/>
<comment type="caution">
    <text evidence="1">The sequence shown here is derived from an EMBL/GenBank/DDBJ whole genome shotgun (WGS) entry which is preliminary data.</text>
</comment>
<sequence>MHKNKQVSFEKIQQKITFCMKESHQELDQIAKTGMSYERLYDKFKEIEIFIYLLALYTEIGLNTVEDFVSCTAKRLGNETLLESIEPVLVQIK</sequence>
<dbReference type="EMBL" id="NUBY01000177">
    <property type="protein sequence ID" value="PEP96972.1"/>
    <property type="molecule type" value="Genomic_DNA"/>
</dbReference>